<evidence type="ECO:0000256" key="4">
    <source>
        <dbReference type="HAMAP-Rule" id="MF_00724"/>
    </source>
</evidence>
<organism evidence="6 7">
    <name type="scientific">Sulfitobacter aestuarii</name>
    <dbReference type="NCBI Taxonomy" id="2161676"/>
    <lineage>
        <taxon>Bacteria</taxon>
        <taxon>Pseudomonadati</taxon>
        <taxon>Pseudomonadota</taxon>
        <taxon>Alphaproteobacteria</taxon>
        <taxon>Rhodobacterales</taxon>
        <taxon>Roseobacteraceae</taxon>
        <taxon>Sulfitobacter</taxon>
    </lineage>
</organism>
<keyword evidence="6" id="KW-0966">Cell projection</keyword>
<evidence type="ECO:0000256" key="3">
    <source>
        <dbReference type="ARBA" id="ARBA00023143"/>
    </source>
</evidence>
<evidence type="ECO:0000313" key="6">
    <source>
        <dbReference type="EMBL" id="MFD2739574.1"/>
    </source>
</evidence>
<dbReference type="RefSeq" id="WP_386373326.1">
    <property type="nucleotide sequence ID" value="NZ_JBHUMP010000005.1"/>
</dbReference>
<evidence type="ECO:0000256" key="2">
    <source>
        <dbReference type="ARBA" id="ARBA00009272"/>
    </source>
</evidence>
<dbReference type="Proteomes" id="UP001597474">
    <property type="component" value="Unassembled WGS sequence"/>
</dbReference>
<feature type="region of interest" description="Disordered" evidence="5">
    <location>
        <begin position="19"/>
        <end position="41"/>
    </location>
</feature>
<accession>A0ABW5U1R6</accession>
<comment type="caution">
    <text evidence="6">The sequence shown here is derived from an EMBL/GenBank/DDBJ whole genome shotgun (WGS) entry which is preliminary data.</text>
</comment>
<sequence length="105" mass="10906">MSNAINGLNGAARAYQAAQSLPAAKPAAPEEPRAASFSEMLGNTAQETLQTIRAGDASAVAGLQGQLTTQQVVEATMAMESAVKVSTAVRDRVVEAYQEVLRMAV</sequence>
<dbReference type="HAMAP" id="MF_00724">
    <property type="entry name" value="FliE"/>
    <property type="match status" value="1"/>
</dbReference>
<dbReference type="EMBL" id="JBHUMP010000005">
    <property type="protein sequence ID" value="MFD2739574.1"/>
    <property type="molecule type" value="Genomic_DNA"/>
</dbReference>
<comment type="subcellular location">
    <subcellularLocation>
        <location evidence="1 4">Bacterial flagellum basal body</location>
    </subcellularLocation>
</comment>
<evidence type="ECO:0000313" key="7">
    <source>
        <dbReference type="Proteomes" id="UP001597474"/>
    </source>
</evidence>
<keyword evidence="3 4" id="KW-0975">Bacterial flagellum</keyword>
<keyword evidence="7" id="KW-1185">Reference proteome</keyword>
<dbReference type="PANTHER" id="PTHR34653:SF1">
    <property type="entry name" value="FLAGELLAR HOOK-BASAL BODY COMPLEX PROTEIN FLIE"/>
    <property type="match status" value="1"/>
</dbReference>
<evidence type="ECO:0000256" key="5">
    <source>
        <dbReference type="SAM" id="MobiDB-lite"/>
    </source>
</evidence>
<keyword evidence="6" id="KW-0282">Flagellum</keyword>
<gene>
    <name evidence="4" type="primary">fliE</name>
    <name evidence="6" type="ORF">ACFSUD_08345</name>
</gene>
<name>A0ABW5U1R6_9RHOB</name>
<evidence type="ECO:0000256" key="1">
    <source>
        <dbReference type="ARBA" id="ARBA00004117"/>
    </source>
</evidence>
<dbReference type="InterPro" id="IPR001624">
    <property type="entry name" value="FliE"/>
</dbReference>
<comment type="similarity">
    <text evidence="2 4">Belongs to the FliE family.</text>
</comment>
<dbReference type="Pfam" id="PF02049">
    <property type="entry name" value="FliE"/>
    <property type="match status" value="1"/>
</dbReference>
<proteinExistence type="inferred from homology"/>
<dbReference type="PANTHER" id="PTHR34653">
    <property type="match status" value="1"/>
</dbReference>
<protein>
    <recommendedName>
        <fullName evidence="4">Flagellar hook-basal body complex protein FliE</fullName>
    </recommendedName>
</protein>
<reference evidence="7" key="1">
    <citation type="journal article" date="2019" name="Int. J. Syst. Evol. Microbiol.">
        <title>The Global Catalogue of Microorganisms (GCM) 10K type strain sequencing project: providing services to taxonomists for standard genome sequencing and annotation.</title>
        <authorList>
            <consortium name="The Broad Institute Genomics Platform"/>
            <consortium name="The Broad Institute Genome Sequencing Center for Infectious Disease"/>
            <person name="Wu L."/>
            <person name="Ma J."/>
        </authorList>
    </citation>
    <scope>NUCLEOTIDE SEQUENCE [LARGE SCALE GENOMIC DNA]</scope>
    <source>
        <strain evidence="7">TISTR 2562</strain>
    </source>
</reference>
<keyword evidence="6" id="KW-0969">Cilium</keyword>